<dbReference type="PANTHER" id="PTHR43214:SF24">
    <property type="entry name" value="TRANSCRIPTIONAL REGULATORY PROTEIN NARL-RELATED"/>
    <property type="match status" value="1"/>
</dbReference>
<feature type="modified residue" description="4-aspartylphosphate" evidence="5">
    <location>
        <position position="72"/>
    </location>
</feature>
<dbReference type="PRINTS" id="PR00038">
    <property type="entry name" value="HTHLUXR"/>
</dbReference>
<gene>
    <name evidence="8" type="ORF">GCM10023167_17160</name>
</gene>
<dbReference type="InterPro" id="IPR000792">
    <property type="entry name" value="Tscrpt_reg_LuxR_C"/>
</dbReference>
<dbReference type="CDD" id="cd17535">
    <property type="entry name" value="REC_NarL-like"/>
    <property type="match status" value="1"/>
</dbReference>
<reference evidence="9" key="1">
    <citation type="journal article" date="2019" name="Int. J. Syst. Evol. Microbiol.">
        <title>The Global Catalogue of Microorganisms (GCM) 10K type strain sequencing project: providing services to taxonomists for standard genome sequencing and annotation.</title>
        <authorList>
            <consortium name="The Broad Institute Genomics Platform"/>
            <consortium name="The Broad Institute Genome Sequencing Center for Infectious Disease"/>
            <person name="Wu L."/>
            <person name="Ma J."/>
        </authorList>
    </citation>
    <scope>NUCLEOTIDE SEQUENCE [LARGE SCALE GENOMIC DNA]</scope>
    <source>
        <strain evidence="9">JCM 17808</strain>
    </source>
</reference>
<keyword evidence="3" id="KW-0238">DNA-binding</keyword>
<dbReference type="Proteomes" id="UP001500642">
    <property type="component" value="Unassembled WGS sequence"/>
</dbReference>
<dbReference type="PANTHER" id="PTHR43214">
    <property type="entry name" value="TWO-COMPONENT RESPONSE REGULATOR"/>
    <property type="match status" value="1"/>
</dbReference>
<protein>
    <submittedName>
        <fullName evidence="8">Response regulator transcription factor</fullName>
    </submittedName>
</protein>
<dbReference type="SUPFAM" id="SSF52172">
    <property type="entry name" value="CheY-like"/>
    <property type="match status" value="1"/>
</dbReference>
<keyword evidence="2" id="KW-0805">Transcription regulation</keyword>
<evidence type="ECO:0000259" key="7">
    <source>
        <dbReference type="PROSITE" id="PS50110"/>
    </source>
</evidence>
<feature type="domain" description="HTH luxR-type" evidence="6">
    <location>
        <begin position="167"/>
        <end position="232"/>
    </location>
</feature>
<comment type="caution">
    <text evidence="8">The sequence shown here is derived from an EMBL/GenBank/DDBJ whole genome shotgun (WGS) entry which is preliminary data.</text>
</comment>
<dbReference type="PROSITE" id="PS50110">
    <property type="entry name" value="RESPONSE_REGULATORY"/>
    <property type="match status" value="1"/>
</dbReference>
<keyword evidence="1 5" id="KW-0597">Phosphoprotein</keyword>
<dbReference type="CDD" id="cd06170">
    <property type="entry name" value="LuxR_C_like"/>
    <property type="match status" value="1"/>
</dbReference>
<organism evidence="8 9">
    <name type="scientific">Brevibacterium pityocampae</name>
    <dbReference type="NCBI Taxonomy" id="506594"/>
    <lineage>
        <taxon>Bacteria</taxon>
        <taxon>Bacillati</taxon>
        <taxon>Actinomycetota</taxon>
        <taxon>Actinomycetes</taxon>
        <taxon>Micrococcales</taxon>
        <taxon>Brevibacteriaceae</taxon>
        <taxon>Brevibacterium</taxon>
    </lineage>
</organism>
<dbReference type="EMBL" id="BAABGL010000010">
    <property type="protein sequence ID" value="GAA4390522.1"/>
    <property type="molecule type" value="Genomic_DNA"/>
</dbReference>
<evidence type="ECO:0000256" key="3">
    <source>
        <dbReference type="ARBA" id="ARBA00023125"/>
    </source>
</evidence>
<dbReference type="SMART" id="SM00448">
    <property type="entry name" value="REC"/>
    <property type="match status" value="1"/>
</dbReference>
<evidence type="ECO:0000256" key="2">
    <source>
        <dbReference type="ARBA" id="ARBA00023015"/>
    </source>
</evidence>
<keyword evidence="9" id="KW-1185">Reference proteome</keyword>
<evidence type="ECO:0000313" key="8">
    <source>
        <dbReference type="EMBL" id="GAA4390522.1"/>
    </source>
</evidence>
<evidence type="ECO:0000256" key="5">
    <source>
        <dbReference type="PROSITE-ProRule" id="PRU00169"/>
    </source>
</evidence>
<evidence type="ECO:0000256" key="4">
    <source>
        <dbReference type="ARBA" id="ARBA00023163"/>
    </source>
</evidence>
<dbReference type="Pfam" id="PF00072">
    <property type="entry name" value="Response_reg"/>
    <property type="match status" value="1"/>
</dbReference>
<name>A0ABP8JGN8_9MICO</name>
<dbReference type="InterPro" id="IPR001789">
    <property type="entry name" value="Sig_transdc_resp-reg_receiver"/>
</dbReference>
<sequence length="238" mass="25569">MTYIREVTADPEPPPRTAPIRVLVVDDDPYSRAGIRAILQQAPDLEVVGEAADGAEAIDRAAAHFPDVVIMDIRMPGMDGITATAALVNAVRPPLVVALTSFDSEDAVFRALEAGAVGFLLKDTPPADLVGAIRTVMAGDAFLSPRATLHLIRRFGVGGRFTVQHDAQRLLGTLTEREREVAELVAEGLTNRLIADRLFLSEATVKVHLGRVMLKLAADTRVGVAIAVERARPGGRRR</sequence>
<evidence type="ECO:0000313" key="9">
    <source>
        <dbReference type="Proteomes" id="UP001500642"/>
    </source>
</evidence>
<dbReference type="SMART" id="SM00421">
    <property type="entry name" value="HTH_LUXR"/>
    <property type="match status" value="1"/>
</dbReference>
<dbReference type="Pfam" id="PF00196">
    <property type="entry name" value="GerE"/>
    <property type="match status" value="1"/>
</dbReference>
<accession>A0ABP8JGN8</accession>
<evidence type="ECO:0000256" key="1">
    <source>
        <dbReference type="ARBA" id="ARBA00022553"/>
    </source>
</evidence>
<feature type="domain" description="Response regulatory" evidence="7">
    <location>
        <begin position="21"/>
        <end position="137"/>
    </location>
</feature>
<dbReference type="Gene3D" id="3.40.50.2300">
    <property type="match status" value="1"/>
</dbReference>
<keyword evidence="4" id="KW-0804">Transcription</keyword>
<dbReference type="InterPro" id="IPR058245">
    <property type="entry name" value="NreC/VraR/RcsB-like_REC"/>
</dbReference>
<proteinExistence type="predicted"/>
<dbReference type="InterPro" id="IPR011006">
    <property type="entry name" value="CheY-like_superfamily"/>
</dbReference>
<dbReference type="PROSITE" id="PS50043">
    <property type="entry name" value="HTH_LUXR_2"/>
    <property type="match status" value="1"/>
</dbReference>
<dbReference type="PROSITE" id="PS00622">
    <property type="entry name" value="HTH_LUXR_1"/>
    <property type="match status" value="1"/>
</dbReference>
<dbReference type="InterPro" id="IPR039420">
    <property type="entry name" value="WalR-like"/>
</dbReference>
<evidence type="ECO:0000259" key="6">
    <source>
        <dbReference type="PROSITE" id="PS50043"/>
    </source>
</evidence>